<dbReference type="InterPro" id="IPR057776">
    <property type="entry name" value="UTP23_sensor"/>
</dbReference>
<evidence type="ECO:0000256" key="8">
    <source>
        <dbReference type="SAM" id="MobiDB-lite"/>
    </source>
</evidence>
<evidence type="ECO:0000256" key="6">
    <source>
        <dbReference type="ARBA" id="ARBA00038503"/>
    </source>
</evidence>
<evidence type="ECO:0000313" key="10">
    <source>
        <dbReference type="EMBL" id="JAC33243.1"/>
    </source>
</evidence>
<accession>A0A023GJM5</accession>
<sequence length="259" mass="29771">MRINRYKRVQRRLSFYKNAFGFRPPYQILVDGTFCAAALKYKVNIRDQMPRYLGDEVKLCTTVCAVVETESLGPKLYGATLVIKQFPVRRCGHEKQPITAANCFHSMVRKRNPDHYMVATQDHDLSERLRALVGVPLLYLFNAITLEKPSEKSERKGMEALQAQSQAPERQLEVVEQLKRKENLVQDSLVKRKRRKPAGPNPLSCKKPKKATKRPTETEQKRPTETEQASAECGRKRKRHKRIKLAKHVVSELSKSSAD</sequence>
<dbReference type="PANTHER" id="PTHR12416">
    <property type="entry name" value="RRNA-PROCESSING PROTEIN UTP23 HOMOLOG"/>
    <property type="match status" value="1"/>
</dbReference>
<organism evidence="10">
    <name type="scientific">Amblyomma triste</name>
    <name type="common">Neotropical tick</name>
    <dbReference type="NCBI Taxonomy" id="251400"/>
    <lineage>
        <taxon>Eukaryota</taxon>
        <taxon>Metazoa</taxon>
        <taxon>Ecdysozoa</taxon>
        <taxon>Arthropoda</taxon>
        <taxon>Chelicerata</taxon>
        <taxon>Arachnida</taxon>
        <taxon>Acari</taxon>
        <taxon>Parasitiformes</taxon>
        <taxon>Ixodida</taxon>
        <taxon>Ixodoidea</taxon>
        <taxon>Ixodidae</taxon>
        <taxon>Amblyomminae</taxon>
        <taxon>Amblyomma</taxon>
    </lineage>
</organism>
<dbReference type="CDD" id="cd09866">
    <property type="entry name" value="PIN_Fcf1-Utp23-H"/>
    <property type="match status" value="1"/>
</dbReference>
<proteinExistence type="evidence at transcript level"/>
<dbReference type="GO" id="GO:0006364">
    <property type="term" value="P:rRNA processing"/>
    <property type="evidence" value="ECO:0007669"/>
    <property type="project" value="UniProtKB-KW"/>
</dbReference>
<keyword evidence="2" id="KW-0690">Ribosome biogenesis</keyword>
<dbReference type="InterPro" id="IPR029060">
    <property type="entry name" value="PIN-like_dom_sf"/>
</dbReference>
<reference evidence="10" key="1">
    <citation type="submission" date="2014-03" db="EMBL/GenBank/DDBJ databases">
        <title>The sialotranscriptome of Amblyomma triste, Amblyomma parvum and Amblyomma cajennense ticks, uncovered by 454-based RNA-seq.</title>
        <authorList>
            <person name="Garcia G.R."/>
            <person name="Gardinassi L.G."/>
            <person name="Ribeiro J.M."/>
            <person name="Anatriello E."/>
            <person name="Ferreira B.R."/>
            <person name="Moreira H.N."/>
            <person name="Mafra C."/>
            <person name="Olegario M.M."/>
            <person name="Szabo P.J."/>
            <person name="Miranda-Santos I.K."/>
            <person name="Maruyama S.R."/>
        </authorList>
    </citation>
    <scope>NUCLEOTIDE SEQUENCE</scope>
    <source>
        <strain evidence="10">Mato Grasso do Sul</strain>
        <tissue evidence="10">Salivary glands</tissue>
    </source>
</reference>
<evidence type="ECO:0000256" key="4">
    <source>
        <dbReference type="ARBA" id="ARBA00023242"/>
    </source>
</evidence>
<protein>
    <recommendedName>
        <fullName evidence="7">rRNA-processing protein UTP23 homolog</fullName>
    </recommendedName>
</protein>
<keyword evidence="3" id="KW-0698">rRNA processing</keyword>
<name>A0A023GJM5_AMBTT</name>
<dbReference type="FunFam" id="3.40.50.1010:FF:000006">
    <property type="entry name" value="rRNA-processing protein UTP23 homolog"/>
    <property type="match status" value="1"/>
</dbReference>
<evidence type="ECO:0000256" key="2">
    <source>
        <dbReference type="ARBA" id="ARBA00022517"/>
    </source>
</evidence>
<keyword evidence="4" id="KW-0539">Nucleus</keyword>
<evidence type="ECO:0000256" key="1">
    <source>
        <dbReference type="ARBA" id="ARBA00004604"/>
    </source>
</evidence>
<dbReference type="Pfam" id="PF24779">
    <property type="entry name" value="UTP23_sensor"/>
    <property type="match status" value="1"/>
</dbReference>
<comment type="similarity">
    <text evidence="6">Belongs to the UTP23/FCF1 family. UTP23 subfamily.</text>
</comment>
<evidence type="ECO:0000256" key="7">
    <source>
        <dbReference type="ARBA" id="ARBA00071400"/>
    </source>
</evidence>
<feature type="domain" description="UTP23 sensor motif region" evidence="9">
    <location>
        <begin position="191"/>
        <end position="210"/>
    </location>
</feature>
<feature type="compositionally biased region" description="Basic and acidic residues" evidence="8">
    <location>
        <begin position="214"/>
        <end position="225"/>
    </location>
</feature>
<feature type="region of interest" description="Disordered" evidence="8">
    <location>
        <begin position="185"/>
        <end position="259"/>
    </location>
</feature>
<dbReference type="SUPFAM" id="SSF88723">
    <property type="entry name" value="PIN domain-like"/>
    <property type="match status" value="1"/>
</dbReference>
<evidence type="ECO:0000256" key="5">
    <source>
        <dbReference type="ARBA" id="ARBA00037300"/>
    </source>
</evidence>
<dbReference type="AlphaFoldDB" id="A0A023GJM5"/>
<comment type="subcellular location">
    <subcellularLocation>
        <location evidence="1">Nucleus</location>
        <location evidence="1">Nucleolus</location>
    </subcellularLocation>
</comment>
<feature type="compositionally biased region" description="Basic residues" evidence="8">
    <location>
        <begin position="235"/>
        <end position="247"/>
    </location>
</feature>
<dbReference type="GO" id="GO:0032040">
    <property type="term" value="C:small-subunit processome"/>
    <property type="evidence" value="ECO:0007669"/>
    <property type="project" value="InterPro"/>
</dbReference>
<evidence type="ECO:0000259" key="9">
    <source>
        <dbReference type="Pfam" id="PF24779"/>
    </source>
</evidence>
<comment type="function">
    <text evidence="5">Involved in rRNA-processing and ribosome biogenesis.</text>
</comment>
<dbReference type="Gene3D" id="3.40.50.1010">
    <property type="entry name" value="5'-nuclease"/>
    <property type="match status" value="1"/>
</dbReference>
<dbReference type="InterPro" id="IPR006984">
    <property type="entry name" value="Fcf1/UTP23"/>
</dbReference>
<feature type="region of interest" description="Disordered" evidence="8">
    <location>
        <begin position="151"/>
        <end position="170"/>
    </location>
</feature>
<dbReference type="Pfam" id="PF04900">
    <property type="entry name" value="Fcf1"/>
    <property type="match status" value="1"/>
</dbReference>
<evidence type="ECO:0000256" key="3">
    <source>
        <dbReference type="ARBA" id="ARBA00022552"/>
    </source>
</evidence>
<dbReference type="EMBL" id="GBBM01002175">
    <property type="protein sequence ID" value="JAC33243.1"/>
    <property type="molecule type" value="mRNA"/>
</dbReference>